<evidence type="ECO:0000256" key="1">
    <source>
        <dbReference type="SAM" id="MobiDB-lite"/>
    </source>
</evidence>
<proteinExistence type="predicted"/>
<feature type="region of interest" description="Disordered" evidence="1">
    <location>
        <begin position="33"/>
        <end position="90"/>
    </location>
</feature>
<name>A0ABU6QPD0_9FABA</name>
<reference evidence="2 3" key="1">
    <citation type="journal article" date="2023" name="Plants (Basel)">
        <title>Bridging the Gap: Combining Genomics and Transcriptomics Approaches to Understand Stylosanthes scabra, an Orphan Legume from the Brazilian Caatinga.</title>
        <authorList>
            <person name="Ferreira-Neto J.R.C."/>
            <person name="da Silva M.D."/>
            <person name="Binneck E."/>
            <person name="de Melo N.F."/>
            <person name="da Silva R.H."/>
            <person name="de Melo A.L.T.M."/>
            <person name="Pandolfi V."/>
            <person name="Bustamante F.O."/>
            <person name="Brasileiro-Vidal A.C."/>
            <person name="Benko-Iseppon A.M."/>
        </authorList>
    </citation>
    <scope>NUCLEOTIDE SEQUENCE [LARGE SCALE GENOMIC DNA]</scope>
    <source>
        <tissue evidence="2">Leaves</tissue>
    </source>
</reference>
<dbReference type="EMBL" id="JASCZI010000683">
    <property type="protein sequence ID" value="MED6112969.1"/>
    <property type="molecule type" value="Genomic_DNA"/>
</dbReference>
<comment type="caution">
    <text evidence="2">The sequence shown here is derived from an EMBL/GenBank/DDBJ whole genome shotgun (WGS) entry which is preliminary data.</text>
</comment>
<evidence type="ECO:0000313" key="3">
    <source>
        <dbReference type="Proteomes" id="UP001341840"/>
    </source>
</evidence>
<evidence type="ECO:0000313" key="2">
    <source>
        <dbReference type="EMBL" id="MED6112969.1"/>
    </source>
</evidence>
<accession>A0ABU6QPD0</accession>
<sequence length="110" mass="11970">MRRKKRGRPVSTRIRNDMDLVERAEKRYSLCRQEGHTERGCPNTPHGDHPGRPRALGDGGAWMRSRTGVAGDPPVAARAPSGRTDHRAAGGVRSVMRSHKTMAAATGCDS</sequence>
<gene>
    <name evidence="2" type="ORF">PIB30_066648</name>
</gene>
<keyword evidence="3" id="KW-1185">Reference proteome</keyword>
<dbReference type="Proteomes" id="UP001341840">
    <property type="component" value="Unassembled WGS sequence"/>
</dbReference>
<organism evidence="2 3">
    <name type="scientific">Stylosanthes scabra</name>
    <dbReference type="NCBI Taxonomy" id="79078"/>
    <lineage>
        <taxon>Eukaryota</taxon>
        <taxon>Viridiplantae</taxon>
        <taxon>Streptophyta</taxon>
        <taxon>Embryophyta</taxon>
        <taxon>Tracheophyta</taxon>
        <taxon>Spermatophyta</taxon>
        <taxon>Magnoliopsida</taxon>
        <taxon>eudicotyledons</taxon>
        <taxon>Gunneridae</taxon>
        <taxon>Pentapetalae</taxon>
        <taxon>rosids</taxon>
        <taxon>fabids</taxon>
        <taxon>Fabales</taxon>
        <taxon>Fabaceae</taxon>
        <taxon>Papilionoideae</taxon>
        <taxon>50 kb inversion clade</taxon>
        <taxon>dalbergioids sensu lato</taxon>
        <taxon>Dalbergieae</taxon>
        <taxon>Pterocarpus clade</taxon>
        <taxon>Stylosanthes</taxon>
    </lineage>
</organism>
<protein>
    <submittedName>
        <fullName evidence="2">Uncharacterized protein</fullName>
    </submittedName>
</protein>